<protein>
    <submittedName>
        <fullName evidence="2">Predicted protein</fullName>
    </submittedName>
</protein>
<dbReference type="InParanoid" id="D2W4T3"/>
<feature type="compositionally biased region" description="Acidic residues" evidence="1">
    <location>
        <begin position="428"/>
        <end position="444"/>
    </location>
</feature>
<dbReference type="AlphaFoldDB" id="D2W4T3"/>
<dbReference type="RefSeq" id="XP_002668659.1">
    <property type="nucleotide sequence ID" value="XM_002668613.1"/>
</dbReference>
<evidence type="ECO:0000313" key="2">
    <source>
        <dbReference type="EMBL" id="EFC35915.1"/>
    </source>
</evidence>
<sequence>MEHIIDNHLPHIDSLDQLTSNSCNHSVQQNDNNINFRHVPEGAQTDENAYWAVWKMSKNSKTLIFEPNSDKSVKEVGDELEESYKKVIGDLFDCSSIIESKQIENNIEIEHIHNRFESKYAPFKDEFEWSLFMLVKNDRLSKVQYERVVEIFALKDINIPSYDSICRKPIDFQKPISPLDDNDFVYYSLRETINNLLADPFISNNIYTKDGALNFNREQQPFKTNGFMKIANKIDSTPIVFAPYLDEYQKNRTGTSQVTGFYFTLFNFEHNFMTSSMESISLLGKCRNIKGLFKMLEMFVNEYNEIEGKTFIVKHSGLQKEVSLQYVLGPWIWDSVQRWFTLFMEQYLCSRCHCPKNMYSSTPDELIDSYNEFCFKNPSLNLKQFIPKPCKEHETETEQELQVETDLQTHNPNDIDEECNYFNPETGKEDDQDEENQETDNMEDEPVLEHTFSIRTVDEAVSIHESIETTPKKERKGFKLLSKQEIELIDSKFDYNTVQRKLTQMKKNGVTLEKQDNPLYKLRNHDVFKNSTVDFMHVFVQGELRRHLTALIEYFSYPRLFSDFQDIIDEFYLSSGESIRMRASNYLNCSADEFLEFGFYSIPIIYKLIYSNKELKHISQEKRTRHVVCWVEHIAWTSMLLRNEVTILSIEKSKSIFLQFREHYVELYPNKCHNVNFHWVTHLFEDCQEWGSPRYFWALLFELKHKLFKKFNDGSNHKDVEKRGAAFEKLHVSLNAKYPWLRKKSKQWFKAIAPNQYLMFKQEGKLYIGCIQSHTKDTVKFGKVWIVTNDYHQVCQFRKLNRVKSSNLNVDWKDINARCQVVYIDSKFYLNQFMLIMNYYKF</sequence>
<dbReference type="Proteomes" id="UP000006671">
    <property type="component" value="Unassembled WGS sequence"/>
</dbReference>
<evidence type="ECO:0000256" key="1">
    <source>
        <dbReference type="SAM" id="MobiDB-lite"/>
    </source>
</evidence>
<dbReference type="EMBL" id="GG738985">
    <property type="protein sequence ID" value="EFC35915.1"/>
    <property type="molecule type" value="Genomic_DNA"/>
</dbReference>
<dbReference type="VEuPathDB" id="AmoebaDB:NAEGRDRAFT_76420"/>
<gene>
    <name evidence="2" type="ORF">NAEGRDRAFT_76420</name>
</gene>
<dbReference type="KEGG" id="ngr:NAEGRDRAFT_76420"/>
<evidence type="ECO:0000313" key="3">
    <source>
        <dbReference type="Proteomes" id="UP000006671"/>
    </source>
</evidence>
<organism evidence="3">
    <name type="scientific">Naegleria gruberi</name>
    <name type="common">Amoeba</name>
    <dbReference type="NCBI Taxonomy" id="5762"/>
    <lineage>
        <taxon>Eukaryota</taxon>
        <taxon>Discoba</taxon>
        <taxon>Heterolobosea</taxon>
        <taxon>Tetramitia</taxon>
        <taxon>Eutetramitia</taxon>
        <taxon>Vahlkampfiidae</taxon>
        <taxon>Naegleria</taxon>
    </lineage>
</organism>
<reference evidence="2 3" key="1">
    <citation type="journal article" date="2010" name="Cell">
        <title>The genome of Naegleria gruberi illuminates early eukaryotic versatility.</title>
        <authorList>
            <person name="Fritz-Laylin L.K."/>
            <person name="Prochnik S.E."/>
            <person name="Ginger M.L."/>
            <person name="Dacks J.B."/>
            <person name="Carpenter M.L."/>
            <person name="Field M.C."/>
            <person name="Kuo A."/>
            <person name="Paredez A."/>
            <person name="Chapman J."/>
            <person name="Pham J."/>
            <person name="Shu S."/>
            <person name="Neupane R."/>
            <person name="Cipriano M."/>
            <person name="Mancuso J."/>
            <person name="Tu H."/>
            <person name="Salamov A."/>
            <person name="Lindquist E."/>
            <person name="Shapiro H."/>
            <person name="Lucas S."/>
            <person name="Grigoriev I.V."/>
            <person name="Cande W.Z."/>
            <person name="Fulton C."/>
            <person name="Rokhsar D.S."/>
            <person name="Dawson S.C."/>
        </authorList>
    </citation>
    <scope>NUCLEOTIDE SEQUENCE [LARGE SCALE GENOMIC DNA]</scope>
    <source>
        <strain evidence="2 3">NEG-M</strain>
    </source>
</reference>
<dbReference type="GeneID" id="8860708"/>
<proteinExistence type="predicted"/>
<accession>D2W4T3</accession>
<keyword evidence="3" id="KW-1185">Reference proteome</keyword>
<name>D2W4T3_NAEGR</name>
<feature type="region of interest" description="Disordered" evidence="1">
    <location>
        <begin position="419"/>
        <end position="444"/>
    </location>
</feature>